<name>A0ABV5F6Z3_9FLAO</name>
<evidence type="ECO:0008006" key="3">
    <source>
        <dbReference type="Google" id="ProtNLM"/>
    </source>
</evidence>
<dbReference type="RefSeq" id="WP_382384529.1">
    <property type="nucleotide sequence ID" value="NZ_JBHMEZ010000032.1"/>
</dbReference>
<accession>A0ABV5F6Z3</accession>
<comment type="caution">
    <text evidence="1">The sequence shown here is derived from an EMBL/GenBank/DDBJ whole genome shotgun (WGS) entry which is preliminary data.</text>
</comment>
<sequence>MKKFLNLFLLFCLPVLVVGCVMEFALRQIPNAYQVKSDYLETHRGRIKTLLLGSSHILYGVNPEYLTEEALNYGHVSQTIDIDYDILHRYISDLEALETVVLRLSYTTLFEQLKEGDEKWRIKDYTLYTDISLDSKIKDHFEILSVKLKYNLERIYKYYILNEAVEHVNKWGWASQEREQTPENIEAVSMRVAKKHTAPSDVFYSENYKILENIIKECTEKGIKVVLVTMPAYKDYIQHLDALQLEKTINAGMRMDLEYSNCTYLNYLNDNRFGRSDFLDADHLNTQGAEKFSKIIDGILRQ</sequence>
<evidence type="ECO:0000313" key="1">
    <source>
        <dbReference type="EMBL" id="MFB9054893.1"/>
    </source>
</evidence>
<protein>
    <recommendedName>
        <fullName evidence="3">SGNH/GDSL hydrolase family protein</fullName>
    </recommendedName>
</protein>
<organism evidence="1 2">
    <name type="scientific">Formosa undariae</name>
    <dbReference type="NCBI Taxonomy" id="1325436"/>
    <lineage>
        <taxon>Bacteria</taxon>
        <taxon>Pseudomonadati</taxon>
        <taxon>Bacteroidota</taxon>
        <taxon>Flavobacteriia</taxon>
        <taxon>Flavobacteriales</taxon>
        <taxon>Flavobacteriaceae</taxon>
        <taxon>Formosa</taxon>
    </lineage>
</organism>
<dbReference type="Proteomes" id="UP001589605">
    <property type="component" value="Unassembled WGS sequence"/>
</dbReference>
<dbReference type="PROSITE" id="PS51257">
    <property type="entry name" value="PROKAR_LIPOPROTEIN"/>
    <property type="match status" value="1"/>
</dbReference>
<gene>
    <name evidence="1" type="ORF">ACFFVB_17550</name>
</gene>
<keyword evidence="2" id="KW-1185">Reference proteome</keyword>
<evidence type="ECO:0000313" key="2">
    <source>
        <dbReference type="Proteomes" id="UP001589605"/>
    </source>
</evidence>
<proteinExistence type="predicted"/>
<reference evidence="1 2" key="1">
    <citation type="submission" date="2024-09" db="EMBL/GenBank/DDBJ databases">
        <authorList>
            <person name="Sun Q."/>
            <person name="Mori K."/>
        </authorList>
    </citation>
    <scope>NUCLEOTIDE SEQUENCE [LARGE SCALE GENOMIC DNA]</scope>
    <source>
        <strain evidence="1 2">CECT 8286</strain>
    </source>
</reference>
<dbReference type="EMBL" id="JBHMEZ010000032">
    <property type="protein sequence ID" value="MFB9054893.1"/>
    <property type="molecule type" value="Genomic_DNA"/>
</dbReference>